<reference evidence="11 12" key="1">
    <citation type="journal article" date="2009" name="Stand. Genomic Sci.">
        <title>Complete genome sequence of Rhodothermus marinus type strain (R-10).</title>
        <authorList>
            <person name="Nolan M."/>
            <person name="Tindall B.J."/>
            <person name="Pomrenke H."/>
            <person name="Lapidus A."/>
            <person name="Copeland A."/>
            <person name="Glavina Del Rio T."/>
            <person name="Lucas S."/>
            <person name="Chen F."/>
            <person name="Tice H."/>
            <person name="Cheng J.F."/>
            <person name="Saunders E."/>
            <person name="Han C."/>
            <person name="Bruce D."/>
            <person name="Goodwin L."/>
            <person name="Chain P."/>
            <person name="Pitluck S."/>
            <person name="Ovchinikova G."/>
            <person name="Pati A."/>
            <person name="Ivanova N."/>
            <person name="Mavromatis K."/>
            <person name="Chen A."/>
            <person name="Palaniappan K."/>
            <person name="Land M."/>
            <person name="Hauser L."/>
            <person name="Chang Y.J."/>
            <person name="Jeffries C.D."/>
            <person name="Brettin T."/>
            <person name="Goker M."/>
            <person name="Bristow J."/>
            <person name="Eisen J.A."/>
            <person name="Markowitz V."/>
            <person name="Hugenholtz P."/>
            <person name="Kyrpides N.C."/>
            <person name="Klenk H.P."/>
            <person name="Detter J.C."/>
        </authorList>
    </citation>
    <scope>NUCLEOTIDE SEQUENCE [LARGE SCALE GENOMIC DNA]</scope>
    <source>
        <strain evidence="12">ATCC 43812 / DSM 4252 / R-10</strain>
    </source>
</reference>
<dbReference type="KEGG" id="rmr:Rmar_0555"/>
<comment type="catalytic activity">
    <reaction evidence="9 10">
        <text>D-gluconate + ATP = 6-phospho-D-gluconate + ADP + H(+)</text>
        <dbReference type="Rhea" id="RHEA:19433"/>
        <dbReference type="ChEBI" id="CHEBI:15378"/>
        <dbReference type="ChEBI" id="CHEBI:18391"/>
        <dbReference type="ChEBI" id="CHEBI:30616"/>
        <dbReference type="ChEBI" id="CHEBI:58759"/>
        <dbReference type="ChEBI" id="CHEBI:456216"/>
        <dbReference type="EC" id="2.7.1.12"/>
    </reaction>
</comment>
<comment type="pathway">
    <text evidence="1">Carbohydrate acid metabolism.</text>
</comment>
<keyword evidence="5 10" id="KW-0547">Nucleotide-binding</keyword>
<evidence type="ECO:0000256" key="9">
    <source>
        <dbReference type="ARBA" id="ARBA00048090"/>
    </source>
</evidence>
<dbReference type="NCBIfam" id="TIGR01313">
    <property type="entry name" value="therm_gnt_kin"/>
    <property type="match status" value="1"/>
</dbReference>
<keyword evidence="12" id="KW-1185">Reference proteome</keyword>
<accession>D0MF05</accession>
<keyword evidence="7 10" id="KW-0067">ATP-binding</keyword>
<dbReference type="Proteomes" id="UP000002221">
    <property type="component" value="Chromosome"/>
</dbReference>
<evidence type="ECO:0000256" key="6">
    <source>
        <dbReference type="ARBA" id="ARBA00022777"/>
    </source>
</evidence>
<name>D0MF05_RHOM4</name>
<sequence length="167" mass="18769">MVIVVMGVSGAGKTTVGRALAETLGWPFYDGDDFHPPANIEKMRRGVPLTDADRRPWLEALQALIARHLQEGRPAVVACSALKRSYRDVLRRAGEGVRFVHLAADYETIRRRLETRQGHFFDPKLLQSQFDDLEAPDADEALILEAARPVSALVRAIITRWNLQGRR</sequence>
<dbReference type="EMBL" id="CP001807">
    <property type="protein sequence ID" value="ACY47455.1"/>
    <property type="molecule type" value="Genomic_DNA"/>
</dbReference>
<evidence type="ECO:0000313" key="11">
    <source>
        <dbReference type="EMBL" id="ACY47455.1"/>
    </source>
</evidence>
<dbReference type="GO" id="GO:0005737">
    <property type="term" value="C:cytoplasm"/>
    <property type="evidence" value="ECO:0007669"/>
    <property type="project" value="TreeGrafter"/>
</dbReference>
<evidence type="ECO:0000256" key="8">
    <source>
        <dbReference type="ARBA" id="ARBA00023064"/>
    </source>
</evidence>
<dbReference type="AlphaFoldDB" id="D0MF05"/>
<evidence type="ECO:0000256" key="2">
    <source>
        <dbReference type="ARBA" id="ARBA00008420"/>
    </source>
</evidence>
<organism evidence="11 12">
    <name type="scientific">Rhodothermus marinus (strain ATCC 43812 / DSM 4252 / R-10)</name>
    <name type="common">Rhodothermus obamensis</name>
    <dbReference type="NCBI Taxonomy" id="518766"/>
    <lineage>
        <taxon>Bacteria</taxon>
        <taxon>Pseudomonadati</taxon>
        <taxon>Rhodothermota</taxon>
        <taxon>Rhodothermia</taxon>
        <taxon>Rhodothermales</taxon>
        <taxon>Rhodothermaceae</taxon>
        <taxon>Rhodothermus</taxon>
    </lineage>
</organism>
<keyword evidence="8" id="KW-0311">Gluconate utilization</keyword>
<evidence type="ECO:0000313" key="12">
    <source>
        <dbReference type="Proteomes" id="UP000002221"/>
    </source>
</evidence>
<keyword evidence="4 10" id="KW-0808">Transferase</keyword>
<proteinExistence type="inferred from homology"/>
<dbReference type="GO" id="GO:0005524">
    <property type="term" value="F:ATP binding"/>
    <property type="evidence" value="ECO:0007669"/>
    <property type="project" value="UniProtKB-KW"/>
</dbReference>
<dbReference type="GO" id="GO:0019521">
    <property type="term" value="P:D-gluconate metabolic process"/>
    <property type="evidence" value="ECO:0007669"/>
    <property type="project" value="UniProtKB-KW"/>
</dbReference>
<dbReference type="HOGENOM" id="CLU_077168_4_1_10"/>
<dbReference type="PANTHER" id="PTHR43442">
    <property type="entry name" value="GLUCONOKINASE-RELATED"/>
    <property type="match status" value="1"/>
</dbReference>
<dbReference type="CDD" id="cd02021">
    <property type="entry name" value="GntK"/>
    <property type="match status" value="1"/>
</dbReference>
<evidence type="ECO:0000256" key="10">
    <source>
        <dbReference type="RuleBase" id="RU363066"/>
    </source>
</evidence>
<dbReference type="RefSeq" id="WP_012843067.1">
    <property type="nucleotide sequence ID" value="NC_013501.1"/>
</dbReference>
<evidence type="ECO:0000256" key="3">
    <source>
        <dbReference type="ARBA" id="ARBA00012054"/>
    </source>
</evidence>
<dbReference type="Gene3D" id="3.40.50.300">
    <property type="entry name" value="P-loop containing nucleotide triphosphate hydrolases"/>
    <property type="match status" value="1"/>
</dbReference>
<dbReference type="SUPFAM" id="SSF52540">
    <property type="entry name" value="P-loop containing nucleoside triphosphate hydrolases"/>
    <property type="match status" value="1"/>
</dbReference>
<dbReference type="PRINTS" id="PR01100">
    <property type="entry name" value="SHIKIMTKNASE"/>
</dbReference>
<dbReference type="GO" id="GO:0046316">
    <property type="term" value="F:gluconokinase activity"/>
    <property type="evidence" value="ECO:0007669"/>
    <property type="project" value="UniProtKB-EC"/>
</dbReference>
<evidence type="ECO:0000256" key="5">
    <source>
        <dbReference type="ARBA" id="ARBA00022741"/>
    </source>
</evidence>
<evidence type="ECO:0000256" key="7">
    <source>
        <dbReference type="ARBA" id="ARBA00022840"/>
    </source>
</evidence>
<dbReference type="PANTHER" id="PTHR43442:SF3">
    <property type="entry name" value="GLUCONOKINASE-RELATED"/>
    <property type="match status" value="1"/>
</dbReference>
<dbReference type="InterPro" id="IPR027417">
    <property type="entry name" value="P-loop_NTPase"/>
</dbReference>
<dbReference type="EC" id="2.7.1.12" evidence="3 10"/>
<dbReference type="Pfam" id="PF13671">
    <property type="entry name" value="AAA_33"/>
    <property type="match status" value="1"/>
</dbReference>
<dbReference type="OrthoDB" id="9813917at2"/>
<protein>
    <recommendedName>
        <fullName evidence="3 10">Gluconokinase</fullName>
        <ecNumber evidence="3 10">2.7.1.12</ecNumber>
    </recommendedName>
</protein>
<gene>
    <name evidence="11" type="ordered locus">Rmar_0555</name>
</gene>
<dbReference type="InterPro" id="IPR006001">
    <property type="entry name" value="Therm_gnt_kin"/>
</dbReference>
<dbReference type="eggNOG" id="COG3265">
    <property type="taxonomic scope" value="Bacteria"/>
</dbReference>
<comment type="similarity">
    <text evidence="2 10">Belongs to the gluconokinase GntK/GntV family.</text>
</comment>
<evidence type="ECO:0000256" key="1">
    <source>
        <dbReference type="ARBA" id="ARBA00004761"/>
    </source>
</evidence>
<dbReference type="STRING" id="518766.Rmar_0555"/>
<keyword evidence="6 10" id="KW-0418">Kinase</keyword>
<evidence type="ECO:0000256" key="4">
    <source>
        <dbReference type="ARBA" id="ARBA00022679"/>
    </source>
</evidence>
<dbReference type="FunFam" id="3.40.50.300:FF:000522">
    <property type="entry name" value="Gluconokinase"/>
    <property type="match status" value="1"/>
</dbReference>